<dbReference type="Pfam" id="PF15139">
    <property type="entry name" value="CFAP95"/>
    <property type="match status" value="1"/>
</dbReference>
<dbReference type="GO" id="GO:0005886">
    <property type="term" value="C:plasma membrane"/>
    <property type="evidence" value="ECO:0007669"/>
    <property type="project" value="TreeGrafter"/>
</dbReference>
<reference evidence="2" key="1">
    <citation type="submission" date="2025-08" db="UniProtKB">
        <authorList>
            <consortium name="RefSeq"/>
        </authorList>
    </citation>
    <scope>IDENTIFICATION</scope>
    <source>
        <tissue evidence="2">Sperm</tissue>
    </source>
</reference>
<evidence type="ECO:0000313" key="2">
    <source>
        <dbReference type="RefSeq" id="XP_032809112.1"/>
    </source>
</evidence>
<sequence length="212" mass="24132">MFSVPSYVERKGSLYLKSDHMAYSRPILISNWHQAREAEPKDYDVSHSMGNRSMHLSTYRRLGNSSHEDWRTTTGSQLEQILLLKPRGSWGAQTRPLTVQNLPVPEQERDTNRPKTGGGAVLPRYHPAYDTYLTRLKTIYQADYVPPHSHISSTRAGPPFPPILWGSHRKPSTQFTATAAVHPHSGRSTWQDEEDPGTYNIYNVKRRFSACG</sequence>
<keyword evidence="1" id="KW-1185">Reference proteome</keyword>
<accession>A0AAJ7T0Q4</accession>
<dbReference type="PANTHER" id="PTHR35069:SF1">
    <property type="entry name" value="CILIA- AND FLAGELLA-ASSOCIATED PROTEIN 95"/>
    <property type="match status" value="1"/>
</dbReference>
<gene>
    <name evidence="2" type="primary">C13H9orf135</name>
</gene>
<dbReference type="AlphaFoldDB" id="A0AAJ7T0Q4"/>
<organism evidence="1 2">
    <name type="scientific">Petromyzon marinus</name>
    <name type="common">Sea lamprey</name>
    <dbReference type="NCBI Taxonomy" id="7757"/>
    <lineage>
        <taxon>Eukaryota</taxon>
        <taxon>Metazoa</taxon>
        <taxon>Chordata</taxon>
        <taxon>Craniata</taxon>
        <taxon>Vertebrata</taxon>
        <taxon>Cyclostomata</taxon>
        <taxon>Hyperoartia</taxon>
        <taxon>Petromyzontiformes</taxon>
        <taxon>Petromyzontidae</taxon>
        <taxon>Petromyzon</taxon>
    </lineage>
</organism>
<dbReference type="InterPro" id="IPR027905">
    <property type="entry name" value="CFAP95"/>
</dbReference>
<protein>
    <submittedName>
        <fullName evidence="2">Protein C9orf135 homolog</fullName>
    </submittedName>
</protein>
<name>A0AAJ7T0Q4_PETMA</name>
<evidence type="ECO:0000313" key="1">
    <source>
        <dbReference type="Proteomes" id="UP001318040"/>
    </source>
</evidence>
<proteinExistence type="predicted"/>
<dbReference type="GeneID" id="116941893"/>
<dbReference type="PANTHER" id="PTHR35069">
    <property type="entry name" value="PROTEIN C9ORF135"/>
    <property type="match status" value="1"/>
</dbReference>
<dbReference type="KEGG" id="pmrn:116941893"/>
<dbReference type="Proteomes" id="UP001318040">
    <property type="component" value="Chromosome 13"/>
</dbReference>
<dbReference type="CTD" id="138255"/>
<dbReference type="RefSeq" id="XP_032809112.1">
    <property type="nucleotide sequence ID" value="XM_032953221.1"/>
</dbReference>